<keyword evidence="5" id="KW-0472">Membrane</keyword>
<dbReference type="Pfam" id="PF03816">
    <property type="entry name" value="LytR_cpsA_psr"/>
    <property type="match status" value="1"/>
</dbReference>
<reference evidence="7 8" key="1">
    <citation type="submission" date="2023-07" db="EMBL/GenBank/DDBJ databases">
        <title>Genomic Encyclopedia of Type Strains, Phase IV (KMG-IV): sequencing the most valuable type-strain genomes for metagenomic binning, comparative biology and taxonomic classification.</title>
        <authorList>
            <person name="Goeker M."/>
        </authorList>
    </citation>
    <scope>NUCLEOTIDE SEQUENCE [LARGE SCALE GENOMIC DNA]</scope>
    <source>
        <strain evidence="7 8">DSM 9768</strain>
    </source>
</reference>
<evidence type="ECO:0000256" key="5">
    <source>
        <dbReference type="SAM" id="Phobius"/>
    </source>
</evidence>
<feature type="transmembrane region" description="Helical" evidence="5">
    <location>
        <begin position="7"/>
        <end position="29"/>
    </location>
</feature>
<feature type="domain" description="Cell envelope-related transcriptional attenuator" evidence="6">
    <location>
        <begin position="77"/>
        <end position="218"/>
    </location>
</feature>
<evidence type="ECO:0000313" key="8">
    <source>
        <dbReference type="Proteomes" id="UP001230005"/>
    </source>
</evidence>
<keyword evidence="2 5" id="KW-0812">Transmembrane</keyword>
<keyword evidence="3" id="KW-0735">Signal-anchor</keyword>
<evidence type="ECO:0000256" key="2">
    <source>
        <dbReference type="ARBA" id="ARBA00022692"/>
    </source>
</evidence>
<name>A0ABT9ZNI1_9BACI</name>
<dbReference type="NCBIfam" id="TIGR00350">
    <property type="entry name" value="lytR_cpsA_psr"/>
    <property type="match status" value="1"/>
</dbReference>
<dbReference type="Gene3D" id="3.40.630.190">
    <property type="entry name" value="LCP protein"/>
    <property type="match status" value="1"/>
</dbReference>
<dbReference type="Gene3D" id="3.30.420.590">
    <property type="match status" value="1"/>
</dbReference>
<evidence type="ECO:0000259" key="6">
    <source>
        <dbReference type="Pfam" id="PF03816"/>
    </source>
</evidence>
<keyword evidence="4 5" id="KW-1133">Transmembrane helix</keyword>
<dbReference type="Proteomes" id="UP001230005">
    <property type="component" value="Unassembled WGS sequence"/>
</dbReference>
<evidence type="ECO:0000256" key="1">
    <source>
        <dbReference type="ARBA" id="ARBA00006068"/>
    </source>
</evidence>
<comment type="caution">
    <text evidence="7">The sequence shown here is derived from an EMBL/GenBank/DDBJ whole genome shotgun (WGS) entry which is preliminary data.</text>
</comment>
<evidence type="ECO:0000256" key="3">
    <source>
        <dbReference type="ARBA" id="ARBA00022968"/>
    </source>
</evidence>
<dbReference type="RefSeq" id="WP_307320596.1">
    <property type="nucleotide sequence ID" value="NZ_JAUSUG010000001.1"/>
</dbReference>
<evidence type="ECO:0000256" key="4">
    <source>
        <dbReference type="ARBA" id="ARBA00022989"/>
    </source>
</evidence>
<dbReference type="PANTHER" id="PTHR33392">
    <property type="entry name" value="POLYISOPRENYL-TEICHOIC ACID--PEPTIDOGLYCAN TEICHOIC ACID TRANSFERASE TAGU"/>
    <property type="match status" value="1"/>
</dbReference>
<accession>A0ABT9ZNI1</accession>
<keyword evidence="8" id="KW-1185">Reference proteome</keyword>
<dbReference type="InterPro" id="IPR050922">
    <property type="entry name" value="LytR/CpsA/Psr_CW_biosynth"/>
</dbReference>
<dbReference type="EMBL" id="JAUSUG010000001">
    <property type="protein sequence ID" value="MDQ0252782.1"/>
    <property type="molecule type" value="Genomic_DNA"/>
</dbReference>
<dbReference type="InterPro" id="IPR004474">
    <property type="entry name" value="LytR_CpsA_psr"/>
</dbReference>
<gene>
    <name evidence="7" type="ORF">J2S74_000154</name>
</gene>
<sequence>MTMKKVLMIAGISVLTMLVAIGGYGFYMYKNVQDTVSTMHFTLEREKSERRDIAADIGDPLSFLLVGIDSEESARGRADTLMVITVNPMDNSMKTVSIPRDTYTEIVGRGMNDKINHSYAFGGAEMTINTVENFLDIPIDYFISVNMAGFKDIVDAIGGVTVNNAFSFTQGRHQFEEGEIFLNGEEALAYSRMRMQDSRGDLGRNDRQRQVVAGIIEEGAQISSITKVGDILDTLGTNVKTNLEFDKMMKITQNYHSTRHNSETLEFSGQGGGRKNGVWYLFVPEEERLHVSNTLRAHLGLDTNGESVVKADDED</sequence>
<dbReference type="PANTHER" id="PTHR33392:SF6">
    <property type="entry name" value="POLYISOPRENYL-TEICHOIC ACID--PEPTIDOGLYCAN TEICHOIC ACID TRANSFERASE TAGU"/>
    <property type="match status" value="1"/>
</dbReference>
<protein>
    <submittedName>
        <fullName evidence="7">LCP family protein required for cell wall assembly</fullName>
    </submittedName>
</protein>
<proteinExistence type="inferred from homology"/>
<comment type="similarity">
    <text evidence="1">Belongs to the LytR/CpsA/Psr (LCP) family.</text>
</comment>
<organism evidence="7 8">
    <name type="scientific">Evansella vedderi</name>
    <dbReference type="NCBI Taxonomy" id="38282"/>
    <lineage>
        <taxon>Bacteria</taxon>
        <taxon>Bacillati</taxon>
        <taxon>Bacillota</taxon>
        <taxon>Bacilli</taxon>
        <taxon>Bacillales</taxon>
        <taxon>Bacillaceae</taxon>
        <taxon>Evansella</taxon>
    </lineage>
</organism>
<evidence type="ECO:0000313" key="7">
    <source>
        <dbReference type="EMBL" id="MDQ0252782.1"/>
    </source>
</evidence>